<protein>
    <submittedName>
        <fullName evidence="1">Uncharacterized protein</fullName>
    </submittedName>
</protein>
<evidence type="ECO:0000313" key="2">
    <source>
        <dbReference type="Proteomes" id="UP000308197"/>
    </source>
</evidence>
<gene>
    <name evidence="1" type="ORF">K466DRAFT_566490</name>
</gene>
<reference evidence="1 2" key="1">
    <citation type="journal article" date="2019" name="Nat. Ecol. Evol.">
        <title>Megaphylogeny resolves global patterns of mushroom evolution.</title>
        <authorList>
            <person name="Varga T."/>
            <person name="Krizsan K."/>
            <person name="Foldi C."/>
            <person name="Dima B."/>
            <person name="Sanchez-Garcia M."/>
            <person name="Sanchez-Ramirez S."/>
            <person name="Szollosi G.J."/>
            <person name="Szarkandi J.G."/>
            <person name="Papp V."/>
            <person name="Albert L."/>
            <person name="Andreopoulos W."/>
            <person name="Angelini C."/>
            <person name="Antonin V."/>
            <person name="Barry K.W."/>
            <person name="Bougher N.L."/>
            <person name="Buchanan P."/>
            <person name="Buyck B."/>
            <person name="Bense V."/>
            <person name="Catcheside P."/>
            <person name="Chovatia M."/>
            <person name="Cooper J."/>
            <person name="Damon W."/>
            <person name="Desjardin D."/>
            <person name="Finy P."/>
            <person name="Geml J."/>
            <person name="Haridas S."/>
            <person name="Hughes K."/>
            <person name="Justo A."/>
            <person name="Karasinski D."/>
            <person name="Kautmanova I."/>
            <person name="Kiss B."/>
            <person name="Kocsube S."/>
            <person name="Kotiranta H."/>
            <person name="LaButti K.M."/>
            <person name="Lechner B.E."/>
            <person name="Liimatainen K."/>
            <person name="Lipzen A."/>
            <person name="Lukacs Z."/>
            <person name="Mihaltcheva S."/>
            <person name="Morgado L.N."/>
            <person name="Niskanen T."/>
            <person name="Noordeloos M.E."/>
            <person name="Ohm R.A."/>
            <person name="Ortiz-Santana B."/>
            <person name="Ovrebo C."/>
            <person name="Racz N."/>
            <person name="Riley R."/>
            <person name="Savchenko A."/>
            <person name="Shiryaev A."/>
            <person name="Soop K."/>
            <person name="Spirin V."/>
            <person name="Szebenyi C."/>
            <person name="Tomsovsky M."/>
            <person name="Tulloss R.E."/>
            <person name="Uehling J."/>
            <person name="Grigoriev I.V."/>
            <person name="Vagvolgyi C."/>
            <person name="Papp T."/>
            <person name="Martin F.M."/>
            <person name="Miettinen O."/>
            <person name="Hibbett D.S."/>
            <person name="Nagy L.G."/>
        </authorList>
    </citation>
    <scope>NUCLEOTIDE SEQUENCE [LARGE SCALE GENOMIC DNA]</scope>
    <source>
        <strain evidence="1 2">HHB13444</strain>
    </source>
</reference>
<proteinExistence type="predicted"/>
<keyword evidence="2" id="KW-1185">Reference proteome</keyword>
<sequence>MSYFATTNTGTVASRTSSKYWQFIQKDSVIAKHMRELKLIGSHESVVSLDALRGILKKVQFYAANWTLSGKAVLCEFASRRLEDMLAIVCMSSEVRDLAINGDDWAKVVLNPESFVRNHALMYQAKRVVNHQAAEVEDFVIGV</sequence>
<dbReference type="Proteomes" id="UP000308197">
    <property type="component" value="Unassembled WGS sequence"/>
</dbReference>
<name>A0A5C3P842_9APHY</name>
<dbReference type="EMBL" id="ML211241">
    <property type="protein sequence ID" value="TFK85651.1"/>
    <property type="molecule type" value="Genomic_DNA"/>
</dbReference>
<dbReference type="InParanoid" id="A0A5C3P842"/>
<organism evidence="1 2">
    <name type="scientific">Polyporus arcularius HHB13444</name>
    <dbReference type="NCBI Taxonomy" id="1314778"/>
    <lineage>
        <taxon>Eukaryota</taxon>
        <taxon>Fungi</taxon>
        <taxon>Dikarya</taxon>
        <taxon>Basidiomycota</taxon>
        <taxon>Agaricomycotina</taxon>
        <taxon>Agaricomycetes</taxon>
        <taxon>Polyporales</taxon>
        <taxon>Polyporaceae</taxon>
        <taxon>Polyporus</taxon>
    </lineage>
</organism>
<accession>A0A5C3P842</accession>
<dbReference type="AlphaFoldDB" id="A0A5C3P842"/>
<evidence type="ECO:0000313" key="1">
    <source>
        <dbReference type="EMBL" id="TFK85651.1"/>
    </source>
</evidence>